<organism evidence="1 2">
    <name type="scientific">Suillus subaureus</name>
    <dbReference type="NCBI Taxonomy" id="48587"/>
    <lineage>
        <taxon>Eukaryota</taxon>
        <taxon>Fungi</taxon>
        <taxon>Dikarya</taxon>
        <taxon>Basidiomycota</taxon>
        <taxon>Agaricomycotina</taxon>
        <taxon>Agaricomycetes</taxon>
        <taxon>Agaricomycetidae</taxon>
        <taxon>Boletales</taxon>
        <taxon>Suillineae</taxon>
        <taxon>Suillaceae</taxon>
        <taxon>Suillus</taxon>
    </lineage>
</organism>
<dbReference type="Proteomes" id="UP000807769">
    <property type="component" value="Unassembled WGS sequence"/>
</dbReference>
<reference evidence="1" key="1">
    <citation type="journal article" date="2020" name="New Phytol.">
        <title>Comparative genomics reveals dynamic genome evolution in host specialist ectomycorrhizal fungi.</title>
        <authorList>
            <person name="Lofgren L.A."/>
            <person name="Nguyen N.H."/>
            <person name="Vilgalys R."/>
            <person name="Ruytinx J."/>
            <person name="Liao H.L."/>
            <person name="Branco S."/>
            <person name="Kuo A."/>
            <person name="LaButti K."/>
            <person name="Lipzen A."/>
            <person name="Andreopoulos W."/>
            <person name="Pangilinan J."/>
            <person name="Riley R."/>
            <person name="Hundley H."/>
            <person name="Na H."/>
            <person name="Barry K."/>
            <person name="Grigoriev I.V."/>
            <person name="Stajich J.E."/>
            <person name="Kennedy P.G."/>
        </authorList>
    </citation>
    <scope>NUCLEOTIDE SEQUENCE</scope>
    <source>
        <strain evidence="1">MN1</strain>
    </source>
</reference>
<dbReference type="RefSeq" id="XP_041189515.1">
    <property type="nucleotide sequence ID" value="XM_041340749.1"/>
</dbReference>
<proteinExistence type="predicted"/>
<dbReference type="AlphaFoldDB" id="A0A9P7E4Z0"/>
<evidence type="ECO:0000313" key="1">
    <source>
        <dbReference type="EMBL" id="KAG1810619.1"/>
    </source>
</evidence>
<dbReference type="OrthoDB" id="10003767at2759"/>
<sequence length="119" mass="13432">MIPASNDPPYKELFRKDRLAFTEHFTAAIYSFSLSNDSDILARSPFLMTDDELQTFQLLIKSKSVYTHWVTKYAVRIARYIEAATGALDAFVPAHSEMAEVLPVHLCLYEVQDGGSTPE</sequence>
<name>A0A9P7E4Z0_9AGAM</name>
<dbReference type="GeneID" id="64634765"/>
<gene>
    <name evidence="1" type="ORF">BJ212DRAFT_1484195</name>
</gene>
<evidence type="ECO:0000313" key="2">
    <source>
        <dbReference type="Proteomes" id="UP000807769"/>
    </source>
</evidence>
<accession>A0A9P7E4Z0</accession>
<dbReference type="EMBL" id="JABBWG010000032">
    <property type="protein sequence ID" value="KAG1810619.1"/>
    <property type="molecule type" value="Genomic_DNA"/>
</dbReference>
<comment type="caution">
    <text evidence="1">The sequence shown here is derived from an EMBL/GenBank/DDBJ whole genome shotgun (WGS) entry which is preliminary data.</text>
</comment>
<keyword evidence="2" id="KW-1185">Reference proteome</keyword>
<protein>
    <submittedName>
        <fullName evidence="1">Uncharacterized protein</fullName>
    </submittedName>
</protein>